<proteinExistence type="predicted"/>
<dbReference type="EMBL" id="SWBR01000002">
    <property type="protein sequence ID" value="TKC10858.1"/>
    <property type="molecule type" value="Genomic_DNA"/>
</dbReference>
<reference evidence="1 2" key="1">
    <citation type="submission" date="2019-04" db="EMBL/GenBank/DDBJ databases">
        <title>Pedobacter sp. RP-3-22 sp. nov., isolated from Arctic soil.</title>
        <authorList>
            <person name="Dahal R.H."/>
            <person name="Kim D.-U."/>
        </authorList>
    </citation>
    <scope>NUCLEOTIDE SEQUENCE [LARGE SCALE GENOMIC DNA]</scope>
    <source>
        <strain evidence="1 2">RP-3-22</strain>
    </source>
</reference>
<evidence type="ECO:0000313" key="2">
    <source>
        <dbReference type="Proteomes" id="UP000309488"/>
    </source>
</evidence>
<gene>
    <name evidence="1" type="ORF">FA048_11870</name>
</gene>
<accession>A0A4U1CXI4</accession>
<dbReference type="Proteomes" id="UP000309488">
    <property type="component" value="Unassembled WGS sequence"/>
</dbReference>
<sequence>MLKIKEEDLQKSDDVLKIQFDNKWYYDIKSVATFLKEDLSGVESIKLPLKGEYKEVATLEEIEKGRKEEPLSEFNQALLKMKKFKK</sequence>
<comment type="caution">
    <text evidence="1">The sequence shown here is derived from an EMBL/GenBank/DDBJ whole genome shotgun (WGS) entry which is preliminary data.</text>
</comment>
<dbReference type="AlphaFoldDB" id="A0A4U1CXI4"/>
<keyword evidence="2" id="KW-1185">Reference proteome</keyword>
<organism evidence="1 2">
    <name type="scientific">Pedobacter polaris</name>
    <dbReference type="NCBI Taxonomy" id="2571273"/>
    <lineage>
        <taxon>Bacteria</taxon>
        <taxon>Pseudomonadati</taxon>
        <taxon>Bacteroidota</taxon>
        <taxon>Sphingobacteriia</taxon>
        <taxon>Sphingobacteriales</taxon>
        <taxon>Sphingobacteriaceae</taxon>
        <taxon>Pedobacter</taxon>
    </lineage>
</organism>
<dbReference type="OrthoDB" id="1375307at2"/>
<evidence type="ECO:0000313" key="1">
    <source>
        <dbReference type="EMBL" id="TKC10858.1"/>
    </source>
</evidence>
<protein>
    <submittedName>
        <fullName evidence="1">Uncharacterized protein</fullName>
    </submittedName>
</protein>
<dbReference type="RefSeq" id="WP_136841107.1">
    <property type="nucleotide sequence ID" value="NZ_SWBR01000002.1"/>
</dbReference>
<name>A0A4U1CXI4_9SPHI</name>